<protein>
    <recommendedName>
        <fullName evidence="1">Transposase IS4-like domain-containing protein</fullName>
    </recommendedName>
</protein>
<dbReference type="EMBL" id="BAAAID010000089">
    <property type="protein sequence ID" value="GAA0955217.1"/>
    <property type="molecule type" value="Genomic_DNA"/>
</dbReference>
<keyword evidence="3" id="KW-1185">Reference proteome</keyword>
<accession>A0ABN1RD93</accession>
<dbReference type="Pfam" id="PF01609">
    <property type="entry name" value="DDE_Tnp_1"/>
    <property type="match status" value="1"/>
</dbReference>
<name>A0ABN1RD93_9ACTN</name>
<comment type="caution">
    <text evidence="2">The sequence shown here is derived from an EMBL/GenBank/DDBJ whole genome shotgun (WGS) entry which is preliminary data.</text>
</comment>
<reference evidence="2 3" key="1">
    <citation type="journal article" date="2019" name="Int. J. Syst. Evol. Microbiol.">
        <title>The Global Catalogue of Microorganisms (GCM) 10K type strain sequencing project: providing services to taxonomists for standard genome sequencing and annotation.</title>
        <authorList>
            <consortium name="The Broad Institute Genomics Platform"/>
            <consortium name="The Broad Institute Genome Sequencing Center for Infectious Disease"/>
            <person name="Wu L."/>
            <person name="Ma J."/>
        </authorList>
    </citation>
    <scope>NUCLEOTIDE SEQUENCE [LARGE SCALE GENOMIC DNA]</scope>
    <source>
        <strain evidence="2 3">JCM 11444</strain>
    </source>
</reference>
<proteinExistence type="predicted"/>
<dbReference type="PANTHER" id="PTHR30007">
    <property type="entry name" value="PHP DOMAIN PROTEIN"/>
    <property type="match status" value="1"/>
</dbReference>
<gene>
    <name evidence="2" type="ORF">GCM10009575_083590</name>
</gene>
<evidence type="ECO:0000259" key="1">
    <source>
        <dbReference type="Pfam" id="PF01609"/>
    </source>
</evidence>
<organism evidence="2 3">
    <name type="scientific">Streptomyces rhizosphaericus</name>
    <dbReference type="NCBI Taxonomy" id="114699"/>
    <lineage>
        <taxon>Bacteria</taxon>
        <taxon>Bacillati</taxon>
        <taxon>Actinomycetota</taxon>
        <taxon>Actinomycetes</taxon>
        <taxon>Kitasatosporales</taxon>
        <taxon>Streptomycetaceae</taxon>
        <taxon>Streptomyces</taxon>
        <taxon>Streptomyces violaceusniger group</taxon>
    </lineage>
</organism>
<evidence type="ECO:0000313" key="3">
    <source>
        <dbReference type="Proteomes" id="UP001500418"/>
    </source>
</evidence>
<dbReference type="PANTHER" id="PTHR30007:SF0">
    <property type="entry name" value="TRANSPOSASE"/>
    <property type="match status" value="1"/>
</dbReference>
<dbReference type="InterPro" id="IPR002559">
    <property type="entry name" value="Transposase_11"/>
</dbReference>
<feature type="domain" description="Transposase IS4-like" evidence="1">
    <location>
        <begin position="2"/>
        <end position="108"/>
    </location>
</feature>
<dbReference type="Proteomes" id="UP001500418">
    <property type="component" value="Unassembled WGS sequence"/>
</dbReference>
<sequence length="123" mass="13700">MVTAASVSDNEAGIQLLSRVAADHPTISKARVDTGCKKKAIEHGALLGIDVDVVPRNEQVKGFSVIPRRWVVERSFEWIMTHRRLARDYETKPAHSESMIRLAVISNLAKRATGETSITWHNP</sequence>
<evidence type="ECO:0000313" key="2">
    <source>
        <dbReference type="EMBL" id="GAA0955217.1"/>
    </source>
</evidence>